<evidence type="ECO:0000256" key="1">
    <source>
        <dbReference type="SAM" id="MobiDB-lite"/>
    </source>
</evidence>
<proteinExistence type="predicted"/>
<gene>
    <name evidence="2" type="ORF">BD410DRAFT_54336</name>
</gene>
<evidence type="ECO:0000313" key="3">
    <source>
        <dbReference type="Proteomes" id="UP000294933"/>
    </source>
</evidence>
<dbReference type="VEuPathDB" id="FungiDB:BD410DRAFT_54336"/>
<reference evidence="2 3" key="1">
    <citation type="submission" date="2018-06" db="EMBL/GenBank/DDBJ databases">
        <title>A transcriptomic atlas of mushroom development highlights an independent origin of complex multicellularity.</title>
        <authorList>
            <consortium name="DOE Joint Genome Institute"/>
            <person name="Krizsan K."/>
            <person name="Almasi E."/>
            <person name="Merenyi Z."/>
            <person name="Sahu N."/>
            <person name="Viragh M."/>
            <person name="Koszo T."/>
            <person name="Mondo S."/>
            <person name="Kiss B."/>
            <person name="Balint B."/>
            <person name="Kues U."/>
            <person name="Barry K."/>
            <person name="Hegedus J.C."/>
            <person name="Henrissat B."/>
            <person name="Johnson J."/>
            <person name="Lipzen A."/>
            <person name="Ohm R."/>
            <person name="Nagy I."/>
            <person name="Pangilinan J."/>
            <person name="Yan J."/>
            <person name="Xiong Y."/>
            <person name="Grigoriev I.V."/>
            <person name="Hibbett D.S."/>
            <person name="Nagy L.G."/>
        </authorList>
    </citation>
    <scope>NUCLEOTIDE SEQUENCE [LARGE SCALE GENOMIC DNA]</scope>
    <source>
        <strain evidence="2 3">SZMC22713</strain>
    </source>
</reference>
<dbReference type="Proteomes" id="UP000294933">
    <property type="component" value="Unassembled WGS sequence"/>
</dbReference>
<dbReference type="EMBL" id="ML170156">
    <property type="protein sequence ID" value="TDL30153.1"/>
    <property type="molecule type" value="Genomic_DNA"/>
</dbReference>
<protein>
    <submittedName>
        <fullName evidence="2">Uncharacterized protein</fullName>
    </submittedName>
</protein>
<keyword evidence="3" id="KW-1185">Reference proteome</keyword>
<sequence length="77" mass="8241">MNNTAGGSAQYCTSTTVPSRPSTAESCNPQGPILALHRTLLPSPALLASFRLQGSPKYFTFTYLYFHLLAILLAPGP</sequence>
<evidence type="ECO:0000313" key="2">
    <source>
        <dbReference type="EMBL" id="TDL30153.1"/>
    </source>
</evidence>
<dbReference type="AlphaFoldDB" id="A0A4R5XG87"/>
<accession>A0A4R5XG87</accession>
<feature type="region of interest" description="Disordered" evidence="1">
    <location>
        <begin position="1"/>
        <end position="28"/>
    </location>
</feature>
<name>A0A4R5XG87_9AGAM</name>
<organism evidence="2 3">
    <name type="scientific">Rickenella mellea</name>
    <dbReference type="NCBI Taxonomy" id="50990"/>
    <lineage>
        <taxon>Eukaryota</taxon>
        <taxon>Fungi</taxon>
        <taxon>Dikarya</taxon>
        <taxon>Basidiomycota</taxon>
        <taxon>Agaricomycotina</taxon>
        <taxon>Agaricomycetes</taxon>
        <taxon>Hymenochaetales</taxon>
        <taxon>Rickenellaceae</taxon>
        <taxon>Rickenella</taxon>
    </lineage>
</organism>